<dbReference type="EMBL" id="VXRG01000063">
    <property type="protein sequence ID" value="MXY93209.1"/>
    <property type="molecule type" value="Genomic_DNA"/>
</dbReference>
<evidence type="ECO:0000256" key="6">
    <source>
        <dbReference type="ARBA" id="ARBA00023295"/>
    </source>
</evidence>
<reference evidence="8" key="1">
    <citation type="submission" date="2019-09" db="EMBL/GenBank/DDBJ databases">
        <title>Characterisation of the sponge microbiome using genome-centric metagenomics.</title>
        <authorList>
            <person name="Engelberts J.P."/>
            <person name="Robbins S.J."/>
            <person name="De Goeij J.M."/>
            <person name="Aranda M."/>
            <person name="Bell S.C."/>
            <person name="Webster N.S."/>
        </authorList>
    </citation>
    <scope>NUCLEOTIDE SEQUENCE</scope>
    <source>
        <strain evidence="8">SB0664_bin_27</strain>
    </source>
</reference>
<dbReference type="EC" id="3.2.1.51" evidence="3"/>
<dbReference type="PANTHER" id="PTHR10030">
    <property type="entry name" value="ALPHA-L-FUCOSIDASE"/>
    <property type="match status" value="1"/>
</dbReference>
<evidence type="ECO:0000256" key="5">
    <source>
        <dbReference type="ARBA" id="ARBA00022801"/>
    </source>
</evidence>
<evidence type="ECO:0000259" key="7">
    <source>
        <dbReference type="Pfam" id="PF01120"/>
    </source>
</evidence>
<name>A0A6B0YT53_9CHLR</name>
<dbReference type="InterPro" id="IPR016286">
    <property type="entry name" value="FUC_metazoa-typ"/>
</dbReference>
<dbReference type="InterPro" id="IPR017853">
    <property type="entry name" value="GH"/>
</dbReference>
<dbReference type="PRINTS" id="PR00741">
    <property type="entry name" value="GLHYDRLASE29"/>
</dbReference>
<feature type="domain" description="Glycoside hydrolase family 29 N-terminal" evidence="7">
    <location>
        <begin position="64"/>
        <end position="369"/>
    </location>
</feature>
<dbReference type="Gene3D" id="3.20.20.80">
    <property type="entry name" value="Glycosidases"/>
    <property type="match status" value="1"/>
</dbReference>
<dbReference type="GO" id="GO:0016139">
    <property type="term" value="P:glycoside catabolic process"/>
    <property type="evidence" value="ECO:0007669"/>
    <property type="project" value="TreeGrafter"/>
</dbReference>
<sequence>MPELLIDIPSTFVERIERLAAEENESLEDMAMLLLRRGYDFAVTRPEVEPDRSQRPGARSDARLDWWREARFGMFIHWGLYSIPAGEWNGRDWPGIAEWLMYRAEIPVQEYEKLAAQFNPVKFDAKAWVSLAKRAGQKYLVITSKHHDGFCIFDSAVTDYDMVDATPFKRDVLKELAEACAEQGIKLGFYYSQTQDWHHPDGDGNDWDFDPADKDFAGYIEAYVKPHVRELLTNYGPVGIVWFDTPKGISEEQSRSLLELCNELQPDCLVCGRLGNALGDYATAGDNRIPEEILDLDWETPATINDSWSYKINDHNWKSSVDLIRKLVDIVSKGGNYLLNVGPTGEGVIPQPSVERLEAMGGWLEVNGEAVYGTQPGPIQGRADVRTTSKEGTVYLHVFDWPADGQIRVEGVAAQGARLLAGGAALPVEVSSGALVINVPEEAPDEAVTVIALR</sequence>
<keyword evidence="4" id="KW-0732">Signal</keyword>
<dbReference type="GO" id="GO:0004560">
    <property type="term" value="F:alpha-L-fucosidase activity"/>
    <property type="evidence" value="ECO:0007669"/>
    <property type="project" value="InterPro"/>
</dbReference>
<dbReference type="PANTHER" id="PTHR10030:SF37">
    <property type="entry name" value="ALPHA-L-FUCOSIDASE-RELATED"/>
    <property type="match status" value="1"/>
</dbReference>
<keyword evidence="6" id="KW-0326">Glycosidase</keyword>
<comment type="function">
    <text evidence="1">Alpha-L-fucosidase is responsible for hydrolyzing the alpha-1,6-linked fucose joined to the reducing-end N-acetylglucosamine of the carbohydrate moieties of glycoproteins.</text>
</comment>
<dbReference type="InterPro" id="IPR057739">
    <property type="entry name" value="Glyco_hydro_29_N"/>
</dbReference>
<dbReference type="AlphaFoldDB" id="A0A6B0YT53"/>
<dbReference type="SMART" id="SM00812">
    <property type="entry name" value="Alpha_L_fucos"/>
    <property type="match status" value="1"/>
</dbReference>
<evidence type="ECO:0000256" key="1">
    <source>
        <dbReference type="ARBA" id="ARBA00004071"/>
    </source>
</evidence>
<dbReference type="GO" id="GO:0005764">
    <property type="term" value="C:lysosome"/>
    <property type="evidence" value="ECO:0007669"/>
    <property type="project" value="TreeGrafter"/>
</dbReference>
<dbReference type="SUPFAM" id="SSF51445">
    <property type="entry name" value="(Trans)glycosidases"/>
    <property type="match status" value="1"/>
</dbReference>
<dbReference type="InterPro" id="IPR013780">
    <property type="entry name" value="Glyco_hydro_b"/>
</dbReference>
<evidence type="ECO:0000313" key="8">
    <source>
        <dbReference type="EMBL" id="MXY93209.1"/>
    </source>
</evidence>
<protein>
    <recommendedName>
        <fullName evidence="3">alpha-L-fucosidase</fullName>
        <ecNumber evidence="3">3.2.1.51</ecNumber>
    </recommendedName>
</protein>
<dbReference type="GO" id="GO:0006004">
    <property type="term" value="P:fucose metabolic process"/>
    <property type="evidence" value="ECO:0007669"/>
    <property type="project" value="InterPro"/>
</dbReference>
<evidence type="ECO:0000256" key="2">
    <source>
        <dbReference type="ARBA" id="ARBA00007951"/>
    </source>
</evidence>
<keyword evidence="5" id="KW-0378">Hydrolase</keyword>
<evidence type="ECO:0000256" key="3">
    <source>
        <dbReference type="ARBA" id="ARBA00012662"/>
    </source>
</evidence>
<accession>A0A6B0YT53</accession>
<comment type="caution">
    <text evidence="8">The sequence shown here is derived from an EMBL/GenBank/DDBJ whole genome shotgun (WGS) entry which is preliminary data.</text>
</comment>
<organism evidence="8">
    <name type="scientific">Caldilineaceae bacterium SB0664_bin_27</name>
    <dbReference type="NCBI Taxonomy" id="2605260"/>
    <lineage>
        <taxon>Bacteria</taxon>
        <taxon>Bacillati</taxon>
        <taxon>Chloroflexota</taxon>
        <taxon>Caldilineae</taxon>
        <taxon>Caldilineales</taxon>
        <taxon>Caldilineaceae</taxon>
    </lineage>
</organism>
<dbReference type="InterPro" id="IPR000933">
    <property type="entry name" value="Glyco_hydro_29"/>
</dbReference>
<proteinExistence type="inferred from homology"/>
<evidence type="ECO:0000256" key="4">
    <source>
        <dbReference type="ARBA" id="ARBA00022729"/>
    </source>
</evidence>
<dbReference type="Gene3D" id="2.60.40.1180">
    <property type="entry name" value="Golgi alpha-mannosidase II"/>
    <property type="match status" value="1"/>
</dbReference>
<comment type="similarity">
    <text evidence="2">Belongs to the glycosyl hydrolase 29 family.</text>
</comment>
<gene>
    <name evidence="8" type="ORF">F4Y42_07120</name>
</gene>
<dbReference type="Pfam" id="PF01120">
    <property type="entry name" value="Alpha_L_fucos"/>
    <property type="match status" value="1"/>
</dbReference>